<dbReference type="Proteomes" id="UP000593577">
    <property type="component" value="Unassembled WGS sequence"/>
</dbReference>
<name>A0A7J8XH06_GOSAI</name>
<keyword evidence="3" id="KW-1185">Reference proteome</keyword>
<accession>A0A7J8XH06</accession>
<comment type="caution">
    <text evidence="2">The sequence shown here is derived from an EMBL/GenBank/DDBJ whole genome shotgun (WGS) entry which is preliminary data.</text>
</comment>
<proteinExistence type="predicted"/>
<evidence type="ECO:0000313" key="3">
    <source>
        <dbReference type="Proteomes" id="UP000593577"/>
    </source>
</evidence>
<evidence type="ECO:0000313" key="2">
    <source>
        <dbReference type="EMBL" id="MBA0686581.1"/>
    </source>
</evidence>
<gene>
    <name evidence="2" type="ORF">Goari_014178</name>
</gene>
<organism evidence="2 3">
    <name type="scientific">Gossypium aridum</name>
    <name type="common">American cotton</name>
    <name type="synonym">Erioxylum aridum</name>
    <dbReference type="NCBI Taxonomy" id="34290"/>
    <lineage>
        <taxon>Eukaryota</taxon>
        <taxon>Viridiplantae</taxon>
        <taxon>Streptophyta</taxon>
        <taxon>Embryophyta</taxon>
        <taxon>Tracheophyta</taxon>
        <taxon>Spermatophyta</taxon>
        <taxon>Magnoliopsida</taxon>
        <taxon>eudicotyledons</taxon>
        <taxon>Gunneridae</taxon>
        <taxon>Pentapetalae</taxon>
        <taxon>rosids</taxon>
        <taxon>malvids</taxon>
        <taxon>Malvales</taxon>
        <taxon>Malvaceae</taxon>
        <taxon>Malvoideae</taxon>
        <taxon>Gossypium</taxon>
    </lineage>
</organism>
<dbReference type="EMBL" id="JABFAA010000007">
    <property type="protein sequence ID" value="MBA0686581.1"/>
    <property type="molecule type" value="Genomic_DNA"/>
</dbReference>
<evidence type="ECO:0000256" key="1">
    <source>
        <dbReference type="SAM" id="MobiDB-lite"/>
    </source>
</evidence>
<protein>
    <submittedName>
        <fullName evidence="2">Uncharacterized protein</fullName>
    </submittedName>
</protein>
<sequence length="26" mass="3003">MQILQRTKGENSLGMQTLNRNEDRGL</sequence>
<dbReference type="AlphaFoldDB" id="A0A7J8XH06"/>
<reference evidence="2 3" key="1">
    <citation type="journal article" date="2019" name="Genome Biol. Evol.">
        <title>Insights into the evolution of the New World diploid cottons (Gossypium, subgenus Houzingenia) based on genome sequencing.</title>
        <authorList>
            <person name="Grover C.E."/>
            <person name="Arick M.A. 2nd"/>
            <person name="Thrash A."/>
            <person name="Conover J.L."/>
            <person name="Sanders W.S."/>
            <person name="Peterson D.G."/>
            <person name="Frelichowski J.E."/>
            <person name="Scheffler J.A."/>
            <person name="Scheffler B.E."/>
            <person name="Wendel J.F."/>
        </authorList>
    </citation>
    <scope>NUCLEOTIDE SEQUENCE [LARGE SCALE GENOMIC DNA]</scope>
    <source>
        <strain evidence="2">185</strain>
        <tissue evidence="2">Leaf</tissue>
    </source>
</reference>
<feature type="region of interest" description="Disordered" evidence="1">
    <location>
        <begin position="1"/>
        <end position="26"/>
    </location>
</feature>